<dbReference type="KEGG" id="geh:HYN69_14300"/>
<keyword evidence="1" id="KW-0812">Transmembrane</keyword>
<reference evidence="2 3" key="1">
    <citation type="submission" date="2018-04" db="EMBL/GenBank/DDBJ databases">
        <title>Genome sequencing of Gemmobacter.</title>
        <authorList>
            <person name="Yi H."/>
            <person name="Baek M.-G."/>
        </authorList>
    </citation>
    <scope>NUCLEOTIDE SEQUENCE [LARGE SCALE GENOMIC DNA]</scope>
    <source>
        <strain evidence="2 3">HYN0069</strain>
    </source>
</reference>
<dbReference type="RefSeq" id="WP_108436331.1">
    <property type="nucleotide sequence ID" value="NZ_CP028918.1"/>
</dbReference>
<dbReference type="EMBL" id="CP028918">
    <property type="protein sequence ID" value="AWB49514.1"/>
    <property type="molecule type" value="Genomic_DNA"/>
</dbReference>
<proteinExistence type="predicted"/>
<feature type="transmembrane region" description="Helical" evidence="1">
    <location>
        <begin position="21"/>
        <end position="42"/>
    </location>
</feature>
<accession>A0A2S0UNX3</accession>
<gene>
    <name evidence="2" type="ORF">HYN69_14300</name>
</gene>
<evidence type="ECO:0008006" key="4">
    <source>
        <dbReference type="Google" id="ProtNLM"/>
    </source>
</evidence>
<sequence length="66" mass="7111">MLATIEYLKNRFVRDEDGLALTEYLVLLGLLIGGVIAAVLAFSGGLAGAWNSWGTFFTSANITYKP</sequence>
<evidence type="ECO:0000313" key="3">
    <source>
        <dbReference type="Proteomes" id="UP000244496"/>
    </source>
</evidence>
<dbReference type="Proteomes" id="UP000244496">
    <property type="component" value="Chromosome"/>
</dbReference>
<keyword evidence="1" id="KW-1133">Transmembrane helix</keyword>
<evidence type="ECO:0000313" key="2">
    <source>
        <dbReference type="EMBL" id="AWB49514.1"/>
    </source>
</evidence>
<evidence type="ECO:0000256" key="1">
    <source>
        <dbReference type="SAM" id="Phobius"/>
    </source>
</evidence>
<name>A0A2S0UNX3_9RHOB</name>
<organism evidence="2 3">
    <name type="scientific">Paragemmobacter aquarius</name>
    <dbReference type="NCBI Taxonomy" id="2169400"/>
    <lineage>
        <taxon>Bacteria</taxon>
        <taxon>Pseudomonadati</taxon>
        <taxon>Pseudomonadota</taxon>
        <taxon>Alphaproteobacteria</taxon>
        <taxon>Rhodobacterales</taxon>
        <taxon>Paracoccaceae</taxon>
        <taxon>Paragemmobacter</taxon>
    </lineage>
</organism>
<keyword evidence="1" id="KW-0472">Membrane</keyword>
<protein>
    <recommendedName>
        <fullName evidence="4">Pilus assembly protein Flp/PilA</fullName>
    </recommendedName>
</protein>
<dbReference type="AlphaFoldDB" id="A0A2S0UNX3"/>
<keyword evidence="3" id="KW-1185">Reference proteome</keyword>